<feature type="compositionally biased region" description="Basic and acidic residues" evidence="1">
    <location>
        <begin position="322"/>
        <end position="333"/>
    </location>
</feature>
<dbReference type="AlphaFoldDB" id="A0A4Q1BP49"/>
<feature type="region of interest" description="Disordered" evidence="1">
    <location>
        <begin position="254"/>
        <end position="282"/>
    </location>
</feature>
<dbReference type="VEuPathDB" id="FungiDB:TREMEDRAFT_65328"/>
<dbReference type="InParanoid" id="A0A4Q1BP49"/>
<feature type="region of interest" description="Disordered" evidence="1">
    <location>
        <begin position="72"/>
        <end position="92"/>
    </location>
</feature>
<reference evidence="2 3" key="1">
    <citation type="submission" date="2016-06" db="EMBL/GenBank/DDBJ databases">
        <title>Evolution of pathogenesis and genome organization in the Tremellales.</title>
        <authorList>
            <person name="Cuomo C."/>
            <person name="Litvintseva A."/>
            <person name="Heitman J."/>
            <person name="Chen Y."/>
            <person name="Sun S."/>
            <person name="Springer D."/>
            <person name="Dromer F."/>
            <person name="Young S."/>
            <person name="Zeng Q."/>
            <person name="Chapman S."/>
            <person name="Gujja S."/>
            <person name="Saif S."/>
            <person name="Birren B."/>
        </authorList>
    </citation>
    <scope>NUCLEOTIDE SEQUENCE [LARGE SCALE GENOMIC DNA]</scope>
    <source>
        <strain evidence="2 3">ATCC 28783</strain>
    </source>
</reference>
<protein>
    <submittedName>
        <fullName evidence="2">Uncharacterized protein</fullName>
    </submittedName>
</protein>
<feature type="compositionally biased region" description="Acidic residues" evidence="1">
    <location>
        <begin position="360"/>
        <end position="370"/>
    </location>
</feature>
<feature type="region of interest" description="Disordered" evidence="1">
    <location>
        <begin position="302"/>
        <end position="469"/>
    </location>
</feature>
<accession>A0A4Q1BP49</accession>
<sequence>MTDPGRTPSHFNKSVEDQQTETFANLAQVTARIQALEAQLGYPPPGLVRPLPAVPRYPHGPAQLASAVQHLEGSAAQASHSTPRGRGDQAPGRAFESSRFARYLDRGGFGGTSRNNTGAGSAGPKVIYIPTRYFEENKIVLRGNNFKALLNVCQARQLIAMPYFGWANEPIEIQTIVLESFASNGVSLVGSLFSWCERDDFSHVLMRAGQSSAIWGKAVHDLSVRAEYAWIVSDSTTGDSSFAEAWKLEVERLENEENNGSDDSDKDEPSTPPPSSAATRKCDACGQKMASHLYTAHLGACTSRNPARQGSRSLPVDLTDSPIDKRPVIKEEPTSPQTYMSTDTEEHESAEDQLLSADVNSEDFGMDDIESLPPLDLSALAKKSKNLRPRGQMTNSQQGSSVIQPKSQAGPSGKRKGKAVAGPGHAKKSRAGSSRSGTAHPIQVTPPSESKVVGQSKVSGRVIKSNRTN</sequence>
<feature type="compositionally biased region" description="Polar residues" evidence="1">
    <location>
        <begin position="302"/>
        <end position="312"/>
    </location>
</feature>
<dbReference type="Proteomes" id="UP000289152">
    <property type="component" value="Unassembled WGS sequence"/>
</dbReference>
<gene>
    <name evidence="2" type="ORF">M231_03002</name>
</gene>
<name>A0A4Q1BP49_TREME</name>
<organism evidence="2 3">
    <name type="scientific">Tremella mesenterica</name>
    <name type="common">Jelly fungus</name>
    <dbReference type="NCBI Taxonomy" id="5217"/>
    <lineage>
        <taxon>Eukaryota</taxon>
        <taxon>Fungi</taxon>
        <taxon>Dikarya</taxon>
        <taxon>Basidiomycota</taxon>
        <taxon>Agaricomycotina</taxon>
        <taxon>Tremellomycetes</taxon>
        <taxon>Tremellales</taxon>
        <taxon>Tremellaceae</taxon>
        <taxon>Tremella</taxon>
    </lineage>
</organism>
<proteinExistence type="predicted"/>
<feature type="compositionally biased region" description="Acidic residues" evidence="1">
    <location>
        <begin position="256"/>
        <end position="266"/>
    </location>
</feature>
<keyword evidence="3" id="KW-1185">Reference proteome</keyword>
<evidence type="ECO:0000313" key="3">
    <source>
        <dbReference type="Proteomes" id="UP000289152"/>
    </source>
</evidence>
<feature type="compositionally biased region" description="Polar residues" evidence="1">
    <location>
        <begin position="392"/>
        <end position="410"/>
    </location>
</feature>
<dbReference type="EMBL" id="SDIL01000028">
    <property type="protein sequence ID" value="RXK39648.1"/>
    <property type="molecule type" value="Genomic_DNA"/>
</dbReference>
<comment type="caution">
    <text evidence="2">The sequence shown here is derived from an EMBL/GenBank/DDBJ whole genome shotgun (WGS) entry which is preliminary data.</text>
</comment>
<evidence type="ECO:0000313" key="2">
    <source>
        <dbReference type="EMBL" id="RXK39648.1"/>
    </source>
</evidence>
<evidence type="ECO:0000256" key="1">
    <source>
        <dbReference type="SAM" id="MobiDB-lite"/>
    </source>
</evidence>